<dbReference type="CDD" id="cd00093">
    <property type="entry name" value="HTH_XRE"/>
    <property type="match status" value="1"/>
</dbReference>
<dbReference type="Pfam" id="PF01381">
    <property type="entry name" value="HTH_3"/>
    <property type="match status" value="1"/>
</dbReference>
<evidence type="ECO:0000259" key="2">
    <source>
        <dbReference type="PROSITE" id="PS50943"/>
    </source>
</evidence>
<dbReference type="EMBL" id="VLLF01000010">
    <property type="protein sequence ID" value="TWI81908.1"/>
    <property type="molecule type" value="Genomic_DNA"/>
</dbReference>
<sequence length="139" mass="15686">MAIGTTIKKARKKAGLTIRQAAETIGISEPSFSRMENGYNEFSVQRLLRLAELYDVSPSALLENSIVAAPSKVDLNRMRQVVETVQAVVNRMKARTSPEKMGLAVSEVYRIEIEHIIQDPKAEFDPKRHQSLIEAMFRK</sequence>
<dbReference type="Gene3D" id="1.10.260.40">
    <property type="entry name" value="lambda repressor-like DNA-binding domains"/>
    <property type="match status" value="1"/>
</dbReference>
<dbReference type="InterPro" id="IPR001387">
    <property type="entry name" value="Cro/C1-type_HTH"/>
</dbReference>
<name>A0A562SL39_9HYPH</name>
<organism evidence="3 4">
    <name type="scientific">Roseibium hamelinense</name>
    <dbReference type="NCBI Taxonomy" id="150831"/>
    <lineage>
        <taxon>Bacteria</taxon>
        <taxon>Pseudomonadati</taxon>
        <taxon>Pseudomonadota</taxon>
        <taxon>Alphaproteobacteria</taxon>
        <taxon>Hyphomicrobiales</taxon>
        <taxon>Stappiaceae</taxon>
        <taxon>Roseibium</taxon>
    </lineage>
</organism>
<reference evidence="3 4" key="1">
    <citation type="submission" date="2019-07" db="EMBL/GenBank/DDBJ databases">
        <title>Genomic Encyclopedia of Archaeal and Bacterial Type Strains, Phase II (KMG-II): from individual species to whole genera.</title>
        <authorList>
            <person name="Goeker M."/>
        </authorList>
    </citation>
    <scope>NUCLEOTIDE SEQUENCE [LARGE SCALE GENOMIC DNA]</scope>
    <source>
        <strain evidence="3 4">ATCC BAA-252</strain>
    </source>
</reference>
<dbReference type="SMART" id="SM00530">
    <property type="entry name" value="HTH_XRE"/>
    <property type="match status" value="1"/>
</dbReference>
<comment type="caution">
    <text evidence="3">The sequence shown here is derived from an EMBL/GenBank/DDBJ whole genome shotgun (WGS) entry which is preliminary data.</text>
</comment>
<dbReference type="Proteomes" id="UP000320593">
    <property type="component" value="Unassembled WGS sequence"/>
</dbReference>
<evidence type="ECO:0000313" key="4">
    <source>
        <dbReference type="Proteomes" id="UP000320593"/>
    </source>
</evidence>
<evidence type="ECO:0000313" key="3">
    <source>
        <dbReference type="EMBL" id="TWI81908.1"/>
    </source>
</evidence>
<dbReference type="PANTHER" id="PTHR46558:SF13">
    <property type="entry name" value="HTH-TYPE TRANSCRIPTIONAL REGULATOR IMMR"/>
    <property type="match status" value="1"/>
</dbReference>
<proteinExistence type="predicted"/>
<protein>
    <submittedName>
        <fullName evidence="3">Transcriptional regulator with XRE-family HTH domain</fullName>
    </submittedName>
</protein>
<feature type="domain" description="HTH cro/C1-type" evidence="2">
    <location>
        <begin position="7"/>
        <end position="61"/>
    </location>
</feature>
<keyword evidence="4" id="KW-1185">Reference proteome</keyword>
<keyword evidence="1" id="KW-0238">DNA-binding</keyword>
<evidence type="ECO:0000256" key="1">
    <source>
        <dbReference type="ARBA" id="ARBA00023125"/>
    </source>
</evidence>
<dbReference type="InterPro" id="IPR010982">
    <property type="entry name" value="Lambda_DNA-bd_dom_sf"/>
</dbReference>
<dbReference type="RefSeq" id="WP_155197534.1">
    <property type="nucleotide sequence ID" value="NZ_SMLY01000072.1"/>
</dbReference>
<dbReference type="SUPFAM" id="SSF47413">
    <property type="entry name" value="lambda repressor-like DNA-binding domains"/>
    <property type="match status" value="1"/>
</dbReference>
<dbReference type="PROSITE" id="PS50943">
    <property type="entry name" value="HTH_CROC1"/>
    <property type="match status" value="1"/>
</dbReference>
<gene>
    <name evidence="3" type="ORF">JM93_03870</name>
</gene>
<dbReference type="PANTHER" id="PTHR46558">
    <property type="entry name" value="TRACRIPTIONAL REGULATORY PROTEIN-RELATED-RELATED"/>
    <property type="match status" value="1"/>
</dbReference>
<dbReference type="GO" id="GO:0003677">
    <property type="term" value="F:DNA binding"/>
    <property type="evidence" value="ECO:0007669"/>
    <property type="project" value="UniProtKB-KW"/>
</dbReference>
<dbReference type="AlphaFoldDB" id="A0A562SL39"/>
<accession>A0A562SL39</accession>